<keyword evidence="6" id="KW-0375">Hydrogen ion transport</keyword>
<keyword evidence="5 11" id="KW-0812">Transmembrane</keyword>
<dbReference type="GeneID" id="106165816"/>
<dbReference type="AlphaFoldDB" id="A0A1S3INH6"/>
<keyword evidence="3" id="KW-0813">Transport</keyword>
<dbReference type="RefSeq" id="XP_013399628.1">
    <property type="nucleotide sequence ID" value="XM_013544174.1"/>
</dbReference>
<evidence type="ECO:0000256" key="5">
    <source>
        <dbReference type="ARBA" id="ARBA00022692"/>
    </source>
</evidence>
<evidence type="ECO:0000256" key="10">
    <source>
        <dbReference type="ARBA" id="ARBA00023303"/>
    </source>
</evidence>
<accession>A0A1S3INH6</accession>
<evidence type="ECO:0000313" key="13">
    <source>
        <dbReference type="RefSeq" id="XP_013399628.1"/>
    </source>
</evidence>
<dbReference type="Pfam" id="PF03189">
    <property type="entry name" value="Otopetrin"/>
    <property type="match status" value="1"/>
</dbReference>
<reference evidence="13" key="1">
    <citation type="submission" date="2025-08" db="UniProtKB">
        <authorList>
            <consortium name="RefSeq"/>
        </authorList>
    </citation>
    <scope>IDENTIFICATION</scope>
    <source>
        <tissue evidence="13">Gonads</tissue>
    </source>
</reference>
<feature type="transmembrane region" description="Helical" evidence="11">
    <location>
        <begin position="326"/>
        <end position="352"/>
    </location>
</feature>
<dbReference type="STRING" id="7574.A0A1S3INH6"/>
<feature type="transmembrane region" description="Helical" evidence="11">
    <location>
        <begin position="142"/>
        <end position="162"/>
    </location>
</feature>
<dbReference type="PANTHER" id="PTHR21522:SF32">
    <property type="entry name" value="OTOPETRIN-2"/>
    <property type="match status" value="1"/>
</dbReference>
<keyword evidence="7 11" id="KW-1133">Transmembrane helix</keyword>
<proteinExistence type="inferred from homology"/>
<feature type="non-terminal residue" evidence="13">
    <location>
        <position position="1"/>
    </location>
</feature>
<feature type="transmembrane region" description="Helical" evidence="11">
    <location>
        <begin position="287"/>
        <end position="306"/>
    </location>
</feature>
<evidence type="ECO:0000256" key="4">
    <source>
        <dbReference type="ARBA" id="ARBA00022475"/>
    </source>
</evidence>
<feature type="transmembrane region" description="Helical" evidence="11">
    <location>
        <begin position="174"/>
        <end position="194"/>
    </location>
</feature>
<dbReference type="GO" id="GO:0015252">
    <property type="term" value="F:proton channel activity"/>
    <property type="evidence" value="ECO:0007669"/>
    <property type="project" value="InterPro"/>
</dbReference>
<feature type="transmembrane region" description="Helical" evidence="11">
    <location>
        <begin position="12"/>
        <end position="31"/>
    </location>
</feature>
<feature type="transmembrane region" description="Helical" evidence="11">
    <location>
        <begin position="88"/>
        <end position="108"/>
    </location>
</feature>
<protein>
    <submittedName>
        <fullName evidence="13">Uncharacterized protein LOC106165816</fullName>
    </submittedName>
</protein>
<keyword evidence="10" id="KW-0407">Ion channel</keyword>
<name>A0A1S3INH6_LINAN</name>
<dbReference type="OrthoDB" id="6429739at2759"/>
<sequence>LVIKKHKAFVRFGLIHVVASNVSVWISALVFEIAQEYRYETYTQQTTGKLQGTGSTMFAVENTSLPMTAASDGNCYTERTLADLAAPYLYPCTMQYSFIAAAIVYKIYQAVGRSPKLNSRGISPDLADDADGTSCHKSNRGLFFGILVGVGTIIAISMFFVFYEKLSDKSVSIYIFYISELSLLFITGVVLICAHYRTRVLLFIELEDDNFDGVLLTFALCGVYVYHMFIIIACIQSLTSFDMFILLSLCTSVLEFVQSSCQTLFLLDGMRRRSDNDDHVIKKPGRALVTFLLVCNFAMWSVNTFAVERVQDVNKLYVEFYSYLPWNIMATLTVPMVIFFRFLSTVCLSDIWHRAYTKEKNS</sequence>
<gene>
    <name evidence="13" type="primary">LOC106165816</name>
</gene>
<feature type="transmembrane region" description="Helical" evidence="11">
    <location>
        <begin position="244"/>
        <end position="267"/>
    </location>
</feature>
<evidence type="ECO:0000256" key="1">
    <source>
        <dbReference type="ARBA" id="ARBA00004651"/>
    </source>
</evidence>
<dbReference type="Proteomes" id="UP000085678">
    <property type="component" value="Unplaced"/>
</dbReference>
<comment type="subcellular location">
    <subcellularLocation>
        <location evidence="1">Cell membrane</location>
        <topology evidence="1">Multi-pass membrane protein</topology>
    </subcellularLocation>
</comment>
<keyword evidence="4" id="KW-1003">Cell membrane</keyword>
<organism evidence="12 13">
    <name type="scientific">Lingula anatina</name>
    <name type="common">Brachiopod</name>
    <name type="synonym">Lingula unguis</name>
    <dbReference type="NCBI Taxonomy" id="7574"/>
    <lineage>
        <taxon>Eukaryota</taxon>
        <taxon>Metazoa</taxon>
        <taxon>Spiralia</taxon>
        <taxon>Lophotrochozoa</taxon>
        <taxon>Brachiopoda</taxon>
        <taxon>Linguliformea</taxon>
        <taxon>Lingulata</taxon>
        <taxon>Lingulida</taxon>
        <taxon>Linguloidea</taxon>
        <taxon>Lingulidae</taxon>
        <taxon>Lingula</taxon>
    </lineage>
</organism>
<feature type="transmembrane region" description="Helical" evidence="11">
    <location>
        <begin position="214"/>
        <end position="238"/>
    </location>
</feature>
<dbReference type="KEGG" id="lak:106165816"/>
<comment type="similarity">
    <text evidence="2">Belongs to the otopetrin family.</text>
</comment>
<evidence type="ECO:0000256" key="9">
    <source>
        <dbReference type="ARBA" id="ARBA00023136"/>
    </source>
</evidence>
<evidence type="ECO:0000256" key="2">
    <source>
        <dbReference type="ARBA" id="ARBA00006513"/>
    </source>
</evidence>
<dbReference type="PANTHER" id="PTHR21522">
    <property type="entry name" value="PROTON CHANNEL OTOP"/>
    <property type="match status" value="1"/>
</dbReference>
<dbReference type="InterPro" id="IPR004878">
    <property type="entry name" value="Otopetrin"/>
</dbReference>
<evidence type="ECO:0000256" key="7">
    <source>
        <dbReference type="ARBA" id="ARBA00022989"/>
    </source>
</evidence>
<evidence type="ECO:0000256" key="8">
    <source>
        <dbReference type="ARBA" id="ARBA00023065"/>
    </source>
</evidence>
<keyword evidence="8" id="KW-0406">Ion transport</keyword>
<keyword evidence="12" id="KW-1185">Reference proteome</keyword>
<evidence type="ECO:0000313" key="12">
    <source>
        <dbReference type="Proteomes" id="UP000085678"/>
    </source>
</evidence>
<dbReference type="InParanoid" id="A0A1S3INH6"/>
<evidence type="ECO:0000256" key="3">
    <source>
        <dbReference type="ARBA" id="ARBA00022448"/>
    </source>
</evidence>
<keyword evidence="9 11" id="KW-0472">Membrane</keyword>
<dbReference type="GO" id="GO:0005886">
    <property type="term" value="C:plasma membrane"/>
    <property type="evidence" value="ECO:0007669"/>
    <property type="project" value="UniProtKB-SubCell"/>
</dbReference>
<evidence type="ECO:0000256" key="11">
    <source>
        <dbReference type="SAM" id="Phobius"/>
    </source>
</evidence>
<evidence type="ECO:0000256" key="6">
    <source>
        <dbReference type="ARBA" id="ARBA00022781"/>
    </source>
</evidence>